<dbReference type="OrthoDB" id="548295at2759"/>
<dbReference type="SUPFAM" id="SSF88723">
    <property type="entry name" value="PIN domain-like"/>
    <property type="match status" value="1"/>
</dbReference>
<sequence length="575" mass="64997">MLPSKDSNNQLVLPTTQTKSNSSTSSSNGTNFKKDGIQHMLKSKRQNIINLELTAANAGLRVHNKKIKRKPRACDSGLAAKRLKELQARLAEEWVRKGTSEGRKSEESPKRIQKVESRSTSSLGLSKCGATKLLEVLPKRVTPEHNICPKQSYMQTDNLPSKKQHESCERGARYDSDDKRFLDQNFSTQHPYLIAAEETLEDELMEWEPIEDEKILSHIQEVRAQIQHDSGINLDDRENVDYGRNSIFSADGKQQWFIVLDTNILISSLKYVEELRDTNFKGLGFPVLVIPWQVLQELDILKDCKCSKSSALSAKARSAVSFLHFNFMSEHPRIRGQTASDSVPNDFQIEVPDDAIIHCCLLIAQRTNRVILLSNDKNLCNKAIVNGIKAYKRAEIQQELEQLSSDSVHQVQIQSSSGNELPNGNMDIPEPMYSLSTDKASSIADSVFCKLKMLLKELLSKVLESEMYKVYDISWKIIVAVKPPWTLSDIIVCLLKHWIAVFSFVLPAGIKSTLEFLNRVFGNATQSKCYGYSLHEVRTVLQASLRLCMGIKPSEYRNLVSTCVTNIEILQKYCE</sequence>
<dbReference type="PANTHER" id="PTHR16161">
    <property type="entry name" value="TRANSCRIPTIONAL PROTEIN SWT1"/>
    <property type="match status" value="1"/>
</dbReference>
<dbReference type="Gene3D" id="3.40.50.1010">
    <property type="entry name" value="5'-nuclease"/>
    <property type="match status" value="1"/>
</dbReference>
<dbReference type="CDD" id="cd18727">
    <property type="entry name" value="PIN_Swt1-like"/>
    <property type="match status" value="1"/>
</dbReference>
<protein>
    <recommendedName>
        <fullName evidence="2">PIN domain-containing protein</fullName>
    </recommendedName>
</protein>
<keyword evidence="4" id="KW-1185">Reference proteome</keyword>
<proteinExistence type="predicted"/>
<dbReference type="SMART" id="SM00670">
    <property type="entry name" value="PINc"/>
    <property type="match status" value="1"/>
</dbReference>
<dbReference type="GO" id="GO:0005634">
    <property type="term" value="C:nucleus"/>
    <property type="evidence" value="ECO:0007669"/>
    <property type="project" value="TreeGrafter"/>
</dbReference>
<feature type="compositionally biased region" description="Low complexity" evidence="1">
    <location>
        <begin position="15"/>
        <end position="31"/>
    </location>
</feature>
<feature type="compositionally biased region" description="Basic and acidic residues" evidence="1">
    <location>
        <begin position="95"/>
        <end position="117"/>
    </location>
</feature>
<dbReference type="AlphaFoldDB" id="A0A2J7PWU2"/>
<organism evidence="3 4">
    <name type="scientific">Cryptotermes secundus</name>
    <dbReference type="NCBI Taxonomy" id="105785"/>
    <lineage>
        <taxon>Eukaryota</taxon>
        <taxon>Metazoa</taxon>
        <taxon>Ecdysozoa</taxon>
        <taxon>Arthropoda</taxon>
        <taxon>Hexapoda</taxon>
        <taxon>Insecta</taxon>
        <taxon>Pterygota</taxon>
        <taxon>Neoptera</taxon>
        <taxon>Polyneoptera</taxon>
        <taxon>Dictyoptera</taxon>
        <taxon>Blattodea</taxon>
        <taxon>Blattoidea</taxon>
        <taxon>Termitoidae</taxon>
        <taxon>Kalotermitidae</taxon>
        <taxon>Cryptotermitinae</taxon>
        <taxon>Cryptotermes</taxon>
    </lineage>
</organism>
<accession>A0A2J7PWU2</accession>
<dbReference type="EMBL" id="NEVH01020867">
    <property type="protein sequence ID" value="PNF20808.1"/>
    <property type="molecule type" value="Genomic_DNA"/>
</dbReference>
<evidence type="ECO:0000313" key="3">
    <source>
        <dbReference type="EMBL" id="PNF20808.1"/>
    </source>
</evidence>
<feature type="domain" description="PIN" evidence="2">
    <location>
        <begin position="256"/>
        <end position="381"/>
    </location>
</feature>
<dbReference type="InterPro" id="IPR029060">
    <property type="entry name" value="PIN-like_dom_sf"/>
</dbReference>
<feature type="compositionally biased region" description="Polar residues" evidence="1">
    <location>
        <begin position="1"/>
        <end position="14"/>
    </location>
</feature>
<gene>
    <name evidence="3" type="ORF">B7P43_G12056</name>
</gene>
<evidence type="ECO:0000256" key="1">
    <source>
        <dbReference type="SAM" id="MobiDB-lite"/>
    </source>
</evidence>
<feature type="region of interest" description="Disordered" evidence="1">
    <location>
        <begin position="95"/>
        <end position="119"/>
    </location>
</feature>
<dbReference type="PANTHER" id="PTHR16161:SF0">
    <property type="entry name" value="TRANSCRIPTIONAL PROTEIN SWT1"/>
    <property type="match status" value="1"/>
</dbReference>
<dbReference type="InParanoid" id="A0A2J7PWU2"/>
<evidence type="ECO:0000313" key="4">
    <source>
        <dbReference type="Proteomes" id="UP000235965"/>
    </source>
</evidence>
<feature type="region of interest" description="Disordered" evidence="1">
    <location>
        <begin position="1"/>
        <end position="34"/>
    </location>
</feature>
<dbReference type="InterPro" id="IPR052626">
    <property type="entry name" value="SWT1_Regulator"/>
</dbReference>
<evidence type="ECO:0000259" key="2">
    <source>
        <dbReference type="SMART" id="SM00670"/>
    </source>
</evidence>
<name>A0A2J7PWU2_9NEOP</name>
<reference evidence="3 4" key="1">
    <citation type="submission" date="2017-12" db="EMBL/GenBank/DDBJ databases">
        <title>Hemimetabolous genomes reveal molecular basis of termite eusociality.</title>
        <authorList>
            <person name="Harrison M.C."/>
            <person name="Jongepier E."/>
            <person name="Robertson H.M."/>
            <person name="Arning N."/>
            <person name="Bitard-Feildel T."/>
            <person name="Chao H."/>
            <person name="Childers C.P."/>
            <person name="Dinh H."/>
            <person name="Doddapaneni H."/>
            <person name="Dugan S."/>
            <person name="Gowin J."/>
            <person name="Greiner C."/>
            <person name="Han Y."/>
            <person name="Hu H."/>
            <person name="Hughes D.S.T."/>
            <person name="Huylmans A.-K."/>
            <person name="Kemena C."/>
            <person name="Kremer L.P.M."/>
            <person name="Lee S.L."/>
            <person name="Lopez-Ezquerra A."/>
            <person name="Mallet L."/>
            <person name="Monroy-Kuhn J.M."/>
            <person name="Moser A."/>
            <person name="Murali S.C."/>
            <person name="Muzny D.M."/>
            <person name="Otani S."/>
            <person name="Piulachs M.-D."/>
            <person name="Poelchau M."/>
            <person name="Qu J."/>
            <person name="Schaub F."/>
            <person name="Wada-Katsumata A."/>
            <person name="Worley K.C."/>
            <person name="Xie Q."/>
            <person name="Ylla G."/>
            <person name="Poulsen M."/>
            <person name="Gibbs R.A."/>
            <person name="Schal C."/>
            <person name="Richards S."/>
            <person name="Belles X."/>
            <person name="Korb J."/>
            <person name="Bornberg-Bauer E."/>
        </authorList>
    </citation>
    <scope>NUCLEOTIDE SEQUENCE [LARGE SCALE GENOMIC DNA]</scope>
    <source>
        <tissue evidence="3">Whole body</tissue>
    </source>
</reference>
<dbReference type="Pfam" id="PF13638">
    <property type="entry name" value="PIN_4"/>
    <property type="match status" value="1"/>
</dbReference>
<comment type="caution">
    <text evidence="3">The sequence shown here is derived from an EMBL/GenBank/DDBJ whole genome shotgun (WGS) entry which is preliminary data.</text>
</comment>
<dbReference type="InterPro" id="IPR002716">
    <property type="entry name" value="PIN_dom"/>
</dbReference>
<dbReference type="Proteomes" id="UP000235965">
    <property type="component" value="Unassembled WGS sequence"/>
</dbReference>